<proteinExistence type="predicted"/>
<keyword evidence="3" id="KW-1185">Reference proteome</keyword>
<evidence type="ECO:0000313" key="2">
    <source>
        <dbReference type="EMBL" id="KAK6641283.1"/>
    </source>
</evidence>
<feature type="compositionally biased region" description="Low complexity" evidence="1">
    <location>
        <begin position="141"/>
        <end position="152"/>
    </location>
</feature>
<organism evidence="2 3">
    <name type="scientific">Polyplax serrata</name>
    <name type="common">Common mouse louse</name>
    <dbReference type="NCBI Taxonomy" id="468196"/>
    <lineage>
        <taxon>Eukaryota</taxon>
        <taxon>Metazoa</taxon>
        <taxon>Ecdysozoa</taxon>
        <taxon>Arthropoda</taxon>
        <taxon>Hexapoda</taxon>
        <taxon>Insecta</taxon>
        <taxon>Pterygota</taxon>
        <taxon>Neoptera</taxon>
        <taxon>Paraneoptera</taxon>
        <taxon>Psocodea</taxon>
        <taxon>Troctomorpha</taxon>
        <taxon>Phthiraptera</taxon>
        <taxon>Anoplura</taxon>
        <taxon>Polyplacidae</taxon>
        <taxon>Polyplax</taxon>
    </lineage>
</organism>
<evidence type="ECO:0000313" key="3">
    <source>
        <dbReference type="Proteomes" id="UP001359485"/>
    </source>
</evidence>
<evidence type="ECO:0000256" key="1">
    <source>
        <dbReference type="SAM" id="MobiDB-lite"/>
    </source>
</evidence>
<gene>
    <name evidence="2" type="ORF">RUM44_012992</name>
</gene>
<feature type="region of interest" description="Disordered" evidence="1">
    <location>
        <begin position="122"/>
        <end position="172"/>
    </location>
</feature>
<comment type="caution">
    <text evidence="2">The sequence shown here is derived from an EMBL/GenBank/DDBJ whole genome shotgun (WGS) entry which is preliminary data.</text>
</comment>
<dbReference type="EMBL" id="JAWJWF010000001">
    <property type="protein sequence ID" value="KAK6641283.1"/>
    <property type="molecule type" value="Genomic_DNA"/>
</dbReference>
<sequence>MLHRSKSWPVQSVVTLDPRGIVFASVQPFWEKRTKMSEQIHEKKESKTNSKPDVIKEVNQRRSPLSAQPDIFLRLEKEIFNLGGSVEPVEITFVDHYQVLDGVTPNYEQSFIVPVPLEEPTKWEPGKSPGKVSTTPTGDGSRVTFSSSTVVRHGVNKSGSGNAENGNEKQSGKCKKCKFRETNLQKVNRGKVQEEIGDEIRREELHDVKQLLTDYQIELLRKNCLKSLNRMRSSSIDINCSIDGENGSKKHEKIVERKLTSEFESVASNETKTTDCDGPPKRHVKSGDRRESFHFIRSYSLGHEQTRERPTGTFKKFSLPTPVIQLKEENENPENPQEDRDSALQNLKLDKRKVTTLTRHYYPENGWGYVIVTCSVIVHILCHGLQLSAGVIMIPAALKFSTDLVHTGKTDLLRYFEQGPQVYCDLGGNRDQDQS</sequence>
<dbReference type="Proteomes" id="UP001359485">
    <property type="component" value="Unassembled WGS sequence"/>
</dbReference>
<accession>A0ABR1BCW1</accession>
<reference evidence="2 3" key="1">
    <citation type="submission" date="2023-09" db="EMBL/GenBank/DDBJ databases">
        <title>Genomes of two closely related lineages of the louse Polyplax serrata with different host specificities.</title>
        <authorList>
            <person name="Martinu J."/>
            <person name="Tarabai H."/>
            <person name="Stefka J."/>
            <person name="Hypsa V."/>
        </authorList>
    </citation>
    <scope>NUCLEOTIDE SEQUENCE [LARGE SCALE GENOMIC DNA]</scope>
    <source>
        <strain evidence="2">98ZLc_SE</strain>
    </source>
</reference>
<name>A0ABR1BCW1_POLSC</name>
<protein>
    <submittedName>
        <fullName evidence="2">Uncharacterized protein</fullName>
    </submittedName>
</protein>